<dbReference type="PANTHER" id="PTHR42838">
    <property type="entry name" value="CYTOCHROME C OXIDASE SUBUNIT II"/>
    <property type="match status" value="1"/>
</dbReference>
<keyword evidence="8" id="KW-0249">Electron transport</keyword>
<dbReference type="PANTHER" id="PTHR42838:SF2">
    <property type="entry name" value="NITROUS-OXIDE REDUCTASE"/>
    <property type="match status" value="1"/>
</dbReference>
<evidence type="ECO:0000259" key="12">
    <source>
        <dbReference type="PROSITE" id="PS50857"/>
    </source>
</evidence>
<reference evidence="13 14" key="1">
    <citation type="submission" date="2018-08" db="EMBL/GenBank/DDBJ databases">
        <title>Meiothermus terrae DSM 26712 genome sequencing project.</title>
        <authorList>
            <person name="Da Costa M.S."/>
            <person name="Albuquerque L."/>
            <person name="Raposo P."/>
            <person name="Froufe H.J.C."/>
            <person name="Barroso C.S."/>
            <person name="Egas C."/>
        </authorList>
    </citation>
    <scope>NUCLEOTIDE SEQUENCE [LARGE SCALE GENOMIC DNA]</scope>
    <source>
        <strain evidence="13 14">DSM 26712</strain>
    </source>
</reference>
<evidence type="ECO:0000256" key="5">
    <source>
        <dbReference type="ARBA" id="ARBA00022692"/>
    </source>
</evidence>
<dbReference type="GO" id="GO:0004129">
    <property type="term" value="F:cytochrome-c oxidase activity"/>
    <property type="evidence" value="ECO:0007669"/>
    <property type="project" value="UniProtKB-EC"/>
</dbReference>
<dbReference type="SUPFAM" id="SSF49503">
    <property type="entry name" value="Cupredoxins"/>
    <property type="match status" value="1"/>
</dbReference>
<evidence type="ECO:0000313" key="14">
    <source>
        <dbReference type="Proteomes" id="UP000265715"/>
    </source>
</evidence>
<dbReference type="InterPro" id="IPR015209">
    <property type="entry name" value="Cyt_c_oxidase_su2a_TM_dom"/>
</dbReference>
<evidence type="ECO:0000256" key="4">
    <source>
        <dbReference type="ARBA" id="ARBA00022448"/>
    </source>
</evidence>
<dbReference type="Gene3D" id="1.20.1070.10">
    <property type="entry name" value="Rhodopsin 7-helix transmembrane proteins"/>
    <property type="match status" value="1"/>
</dbReference>
<dbReference type="PROSITE" id="PS00078">
    <property type="entry name" value="COX2"/>
    <property type="match status" value="1"/>
</dbReference>
<evidence type="ECO:0000313" key="13">
    <source>
        <dbReference type="EMBL" id="RIH81993.1"/>
    </source>
</evidence>
<dbReference type="EC" id="7.1.1.9" evidence="3"/>
<accession>A0A399EEN2</accession>
<evidence type="ECO:0000256" key="7">
    <source>
        <dbReference type="ARBA" id="ARBA00022967"/>
    </source>
</evidence>
<dbReference type="InterPro" id="IPR051403">
    <property type="entry name" value="NosZ/Cyto_c_oxidase_sub2"/>
</dbReference>
<dbReference type="InterPro" id="IPR036257">
    <property type="entry name" value="Cyt_c_oxidase_su2_TM_sf"/>
</dbReference>
<evidence type="ECO:0000256" key="3">
    <source>
        <dbReference type="ARBA" id="ARBA00012949"/>
    </source>
</evidence>
<comment type="caution">
    <text evidence="13">The sequence shown here is derived from an EMBL/GenBank/DDBJ whole genome shotgun (WGS) entry which is preliminary data.</text>
</comment>
<keyword evidence="14" id="KW-1185">Reference proteome</keyword>
<dbReference type="GO" id="GO:0030313">
    <property type="term" value="C:cell envelope"/>
    <property type="evidence" value="ECO:0007669"/>
    <property type="project" value="UniProtKB-SubCell"/>
</dbReference>
<keyword evidence="4" id="KW-0813">Transport</keyword>
<dbReference type="Gene3D" id="2.60.40.420">
    <property type="entry name" value="Cupredoxins - blue copper proteins"/>
    <property type="match status" value="1"/>
</dbReference>
<evidence type="ECO:0000256" key="11">
    <source>
        <dbReference type="SAM" id="Phobius"/>
    </source>
</evidence>
<dbReference type="PROSITE" id="PS50857">
    <property type="entry name" value="COX2_CUA"/>
    <property type="match status" value="1"/>
</dbReference>
<keyword evidence="5 11" id="KW-0812">Transmembrane</keyword>
<evidence type="ECO:0000256" key="1">
    <source>
        <dbReference type="ARBA" id="ARBA00004196"/>
    </source>
</evidence>
<comment type="subcellular location">
    <subcellularLocation>
        <location evidence="1">Cell envelope</location>
    </subcellularLocation>
    <subcellularLocation>
        <location evidence="2">Membrane</location>
    </subcellularLocation>
</comment>
<sequence>MNHEEHAVIERFERGWLVFGVGMIVVFVVLIAYTMANFGGSIPVGTERVDATKVRTEGQFANPRLEQVGEEYVAYVQAFAFGYAPGEMRVKRGRKVTFYVTSPDVQHGFMIERTNINVQVIPGEVARVSHTFKEAGEYTIICNEYCGLGHAGMISKIVVEE</sequence>
<dbReference type="Proteomes" id="UP000265715">
    <property type="component" value="Unassembled WGS sequence"/>
</dbReference>
<feature type="transmembrane region" description="Helical" evidence="11">
    <location>
        <begin position="16"/>
        <end position="36"/>
    </location>
</feature>
<dbReference type="GO" id="GO:0005507">
    <property type="term" value="F:copper ion binding"/>
    <property type="evidence" value="ECO:0007669"/>
    <property type="project" value="InterPro"/>
</dbReference>
<organism evidence="13 14">
    <name type="scientific">Calidithermus terrae</name>
    <dbReference type="NCBI Taxonomy" id="1408545"/>
    <lineage>
        <taxon>Bacteria</taxon>
        <taxon>Thermotogati</taxon>
        <taxon>Deinococcota</taxon>
        <taxon>Deinococci</taxon>
        <taxon>Thermales</taxon>
        <taxon>Thermaceae</taxon>
        <taxon>Calidithermus</taxon>
    </lineage>
</organism>
<keyword evidence="9" id="KW-0186">Copper</keyword>
<gene>
    <name evidence="13" type="primary">cbaB_1</name>
    <name evidence="13" type="ORF">Mterra_02865</name>
</gene>
<keyword evidence="6" id="KW-0479">Metal-binding</keyword>
<feature type="domain" description="Cytochrome oxidase subunit II copper A binding" evidence="12">
    <location>
        <begin position="65"/>
        <end position="161"/>
    </location>
</feature>
<dbReference type="InterPro" id="IPR002429">
    <property type="entry name" value="CcO_II-like_C"/>
</dbReference>
<keyword evidence="10 11" id="KW-0472">Membrane</keyword>
<evidence type="ECO:0000256" key="10">
    <source>
        <dbReference type="ARBA" id="ARBA00023136"/>
    </source>
</evidence>
<evidence type="ECO:0000256" key="6">
    <source>
        <dbReference type="ARBA" id="ARBA00022723"/>
    </source>
</evidence>
<dbReference type="AlphaFoldDB" id="A0A399EEN2"/>
<evidence type="ECO:0000256" key="9">
    <source>
        <dbReference type="ARBA" id="ARBA00023008"/>
    </source>
</evidence>
<proteinExistence type="predicted"/>
<evidence type="ECO:0000256" key="8">
    <source>
        <dbReference type="ARBA" id="ARBA00022982"/>
    </source>
</evidence>
<keyword evidence="11" id="KW-1133">Transmembrane helix</keyword>
<dbReference type="EMBL" id="QXDL01000139">
    <property type="protein sequence ID" value="RIH81993.1"/>
    <property type="molecule type" value="Genomic_DNA"/>
</dbReference>
<dbReference type="SUPFAM" id="SSF81464">
    <property type="entry name" value="Cytochrome c oxidase subunit II-like, transmembrane region"/>
    <property type="match status" value="1"/>
</dbReference>
<dbReference type="GO" id="GO:0016020">
    <property type="term" value="C:membrane"/>
    <property type="evidence" value="ECO:0007669"/>
    <property type="project" value="UniProtKB-SubCell"/>
</dbReference>
<dbReference type="GO" id="GO:0016491">
    <property type="term" value="F:oxidoreductase activity"/>
    <property type="evidence" value="ECO:0007669"/>
    <property type="project" value="UniProtKB-KW"/>
</dbReference>
<keyword evidence="7" id="KW-1278">Translocase</keyword>
<dbReference type="InterPro" id="IPR008972">
    <property type="entry name" value="Cupredoxin"/>
</dbReference>
<dbReference type="OrthoDB" id="9773456at2"/>
<keyword evidence="13" id="KW-0560">Oxidoreductase</keyword>
<protein>
    <recommendedName>
        <fullName evidence="3">cytochrome-c oxidase</fullName>
        <ecNumber evidence="3">7.1.1.9</ecNumber>
    </recommendedName>
</protein>
<evidence type="ECO:0000256" key="2">
    <source>
        <dbReference type="ARBA" id="ARBA00004370"/>
    </source>
</evidence>
<dbReference type="RefSeq" id="WP_119315846.1">
    <property type="nucleotide sequence ID" value="NZ_QXDL01000139.1"/>
</dbReference>
<name>A0A399EEN2_9DEIN</name>
<dbReference type="Pfam" id="PF00116">
    <property type="entry name" value="COX2"/>
    <property type="match status" value="1"/>
</dbReference>
<dbReference type="InterPro" id="IPR001505">
    <property type="entry name" value="Copper_CuA"/>
</dbReference>
<dbReference type="Pfam" id="PF09125">
    <property type="entry name" value="COX2-transmemb"/>
    <property type="match status" value="1"/>
</dbReference>